<accession>X1E9D4</accession>
<dbReference type="InterPro" id="IPR036812">
    <property type="entry name" value="NAD(P)_OxRdtase_dom_sf"/>
</dbReference>
<proteinExistence type="predicted"/>
<sequence length="66" mass="7649">LSKPYVTSVVLGGSRPEHYEDVYPVLEDHIEEEDLQKINQLSGEFRYKRFANQAIKNGFPIAQNRL</sequence>
<dbReference type="SUPFAM" id="SSF51430">
    <property type="entry name" value="NAD(P)-linked oxidoreductase"/>
    <property type="match status" value="1"/>
</dbReference>
<gene>
    <name evidence="1" type="ORF">S01H4_53103</name>
</gene>
<dbReference type="EMBL" id="BART01030406">
    <property type="protein sequence ID" value="GAH16955.1"/>
    <property type="molecule type" value="Genomic_DNA"/>
</dbReference>
<reference evidence="1" key="1">
    <citation type="journal article" date="2014" name="Front. Microbiol.">
        <title>High frequency of phylogenetically diverse reductive dehalogenase-homologous genes in deep subseafloor sedimentary metagenomes.</title>
        <authorList>
            <person name="Kawai M."/>
            <person name="Futagami T."/>
            <person name="Toyoda A."/>
            <person name="Takaki Y."/>
            <person name="Nishi S."/>
            <person name="Hori S."/>
            <person name="Arai W."/>
            <person name="Tsubouchi T."/>
            <person name="Morono Y."/>
            <person name="Uchiyama I."/>
            <person name="Ito T."/>
            <person name="Fujiyama A."/>
            <person name="Inagaki F."/>
            <person name="Takami H."/>
        </authorList>
    </citation>
    <scope>NUCLEOTIDE SEQUENCE</scope>
    <source>
        <strain evidence="1">Expedition CK06-06</strain>
    </source>
</reference>
<feature type="non-terminal residue" evidence="1">
    <location>
        <position position="1"/>
    </location>
</feature>
<organism evidence="1">
    <name type="scientific">marine sediment metagenome</name>
    <dbReference type="NCBI Taxonomy" id="412755"/>
    <lineage>
        <taxon>unclassified sequences</taxon>
        <taxon>metagenomes</taxon>
        <taxon>ecological metagenomes</taxon>
    </lineage>
</organism>
<evidence type="ECO:0000313" key="1">
    <source>
        <dbReference type="EMBL" id="GAH16955.1"/>
    </source>
</evidence>
<comment type="caution">
    <text evidence="1">The sequence shown here is derived from an EMBL/GenBank/DDBJ whole genome shotgun (WGS) entry which is preliminary data.</text>
</comment>
<name>X1E9D4_9ZZZZ</name>
<protein>
    <submittedName>
        <fullName evidence="1">Uncharacterized protein</fullName>
    </submittedName>
</protein>
<dbReference type="AlphaFoldDB" id="X1E9D4"/>